<organism evidence="1 2">
    <name type="scientific">Meloidogyne incognita</name>
    <name type="common">Southern root-knot nematode worm</name>
    <name type="synonym">Oxyuris incognita</name>
    <dbReference type="NCBI Taxonomy" id="6306"/>
    <lineage>
        <taxon>Eukaryota</taxon>
        <taxon>Metazoa</taxon>
        <taxon>Ecdysozoa</taxon>
        <taxon>Nematoda</taxon>
        <taxon>Chromadorea</taxon>
        <taxon>Rhabditida</taxon>
        <taxon>Tylenchina</taxon>
        <taxon>Tylenchomorpha</taxon>
        <taxon>Tylenchoidea</taxon>
        <taxon>Meloidogynidae</taxon>
        <taxon>Meloidogyninae</taxon>
        <taxon>Meloidogyne</taxon>
        <taxon>Meloidogyne incognita group</taxon>
    </lineage>
</organism>
<accession>A0A914KI37</accession>
<reference evidence="2" key="1">
    <citation type="submission" date="2022-11" db="UniProtKB">
        <authorList>
            <consortium name="WormBaseParasite"/>
        </authorList>
    </citation>
    <scope>IDENTIFICATION</scope>
</reference>
<proteinExistence type="predicted"/>
<sequence>MVEGIFFWFVLIESGRSSHFRAKYLRPDSVFRSESVHFVNPIYNLLHMICGRFVNLPHFGSL</sequence>
<keyword evidence="1" id="KW-1185">Reference proteome</keyword>
<evidence type="ECO:0000313" key="1">
    <source>
        <dbReference type="Proteomes" id="UP000887563"/>
    </source>
</evidence>
<dbReference type="Proteomes" id="UP000887563">
    <property type="component" value="Unplaced"/>
</dbReference>
<dbReference type="WBParaSite" id="Minc3s00006g00394">
    <property type="protein sequence ID" value="Minc3s00006g00394"/>
    <property type="gene ID" value="Minc3s00006g00394"/>
</dbReference>
<protein>
    <submittedName>
        <fullName evidence="2">Uncharacterized protein</fullName>
    </submittedName>
</protein>
<dbReference type="AlphaFoldDB" id="A0A914KI37"/>
<name>A0A914KI37_MELIC</name>
<evidence type="ECO:0000313" key="2">
    <source>
        <dbReference type="WBParaSite" id="Minc3s00006g00394"/>
    </source>
</evidence>